<sequence length="992" mass="107164">MASAAVMVSSAGSLLAMLQEPAPELKLHALASLNSLVHAFWHEISTSVSSIESLYEDEEFVQRQLAALVASKVFFYLGELNDALSYALGAGPLFDVSDDSDYAQTLLAKALDEYTAIQSRGTGEEKTIDPRLEAIVERMLDKCILDGKYQQAMGMSVECRRLDKLEAAISRCDNLHGVLSYCINLSHQYVSHREYRLEILQCLVKIYQTLPNPDYLSICQCLMFLGEPESVASMLDKLISGSKDDALLAYQTAFDLAENENQAFLLNVRNHLDALSSHTSAHVDLDSGPTVPSNQTNAATELSGDVQMRDDINMPNGSATTVDSNATTHADRLTKIKGILSGETSIQLTLQFLYSHNRSDLQILKTIKQAMEMRNSVCHSAAICSNAIMHAGTTVDTFLRENLEWLGRATNWAKFSATAGLGVIHRGHLQQGRALMAPYLPQNGAGGSGSPYSEGGALYALGLIHANHGEGIKEFLRESLRNTTSEVVQHGACLGLGLAALGTSDEEICEDIKNILYTDSAVAGEAAGIGMGLLMVGTASEKATEMLAYAHDTQHEKIIRGLSLGIALTVYGREEEADTLIEQMTRDQDPILRYGGMYALALAYRGTANNKAIHQLLHFAVSDVSDDVRRTAVLALGFVLYNEPEQTPRIVSLLSESYNPHVRYGAALAVGISCAGTGLSEAISLLEPLTSDVVDFVRQGALIAMAMVMIQTNESYDPRVGAFRRQLEKIILDKHEDAMSKMGAILASGILDAGGRNVTIKLKSRSKHDRLTAVVGLAVFTQFWYWYPLTYFISLAFSPTALIGLNSDLKVPKFEFLSNAKPSLFDYPKPVTQQTAAASVKVPAAILSTYAKSKSRARKDAESKAKAKAEDSSSASTSMQVDSASAAGAAAEKKAPEPEPTFQILTNPARVVPAQEKFIKFLEDSRYKPVKAAPSGFVLLQDLKPTEAEELALTDAPSTAATTSTPASSAGEPAGMAVDDEPQPPPAFEYTS</sequence>
<evidence type="ECO:0000256" key="3">
    <source>
        <dbReference type="ARBA" id="ARBA00022553"/>
    </source>
</evidence>
<evidence type="ECO:0000256" key="1">
    <source>
        <dbReference type="ARBA" id="ARBA00006308"/>
    </source>
</evidence>
<dbReference type="GO" id="GO:0008540">
    <property type="term" value="C:proteasome regulatory particle, base subcomplex"/>
    <property type="evidence" value="ECO:0007669"/>
    <property type="project" value="UniProtKB-UniRule"/>
</dbReference>
<feature type="compositionally biased region" description="Low complexity" evidence="11">
    <location>
        <begin position="956"/>
        <end position="970"/>
    </location>
</feature>
<dbReference type="AlphaFoldDB" id="A0A3L6GAA3"/>
<keyword evidence="7" id="KW-0007">Acetylation</keyword>
<dbReference type="Proteomes" id="UP000251960">
    <property type="component" value="Chromosome 10"/>
</dbReference>
<feature type="compositionally biased region" description="Basic and acidic residues" evidence="11">
    <location>
        <begin position="858"/>
        <end position="871"/>
    </location>
</feature>
<evidence type="ECO:0000259" key="12">
    <source>
        <dbReference type="Pfam" id="PF18004"/>
    </source>
</evidence>
<organism evidence="14 15">
    <name type="scientific">Zea mays</name>
    <name type="common">Maize</name>
    <dbReference type="NCBI Taxonomy" id="4577"/>
    <lineage>
        <taxon>Eukaryota</taxon>
        <taxon>Viridiplantae</taxon>
        <taxon>Streptophyta</taxon>
        <taxon>Embryophyta</taxon>
        <taxon>Tracheophyta</taxon>
        <taxon>Spermatophyta</taxon>
        <taxon>Magnoliopsida</taxon>
        <taxon>Liliopsida</taxon>
        <taxon>Poales</taxon>
        <taxon>Poaceae</taxon>
        <taxon>PACMAD clade</taxon>
        <taxon>Panicoideae</taxon>
        <taxon>Andropogonodae</taxon>
        <taxon>Andropogoneae</taxon>
        <taxon>Tripsacinae</taxon>
        <taxon>Zea</taxon>
    </lineage>
</organism>
<accession>A0A3L6GAA3</accession>
<dbReference type="PANTHER" id="PTHR10943:SF13">
    <property type="entry name" value="26S PROTEASOME NON-ATPASE REGULATORY SUBUNIT 1 HOMOLOG"/>
    <property type="match status" value="1"/>
</dbReference>
<dbReference type="Pfam" id="PF21505">
    <property type="entry name" value="RPN2_N"/>
    <property type="match status" value="1"/>
</dbReference>
<feature type="region of interest" description="Disordered" evidence="11">
    <location>
        <begin position="283"/>
        <end position="324"/>
    </location>
</feature>
<dbReference type="Pfam" id="PF18004">
    <property type="entry name" value="RPN2_C"/>
    <property type="match status" value="1"/>
</dbReference>
<evidence type="ECO:0000256" key="9">
    <source>
        <dbReference type="ARBA" id="ARBA00061931"/>
    </source>
</evidence>
<dbReference type="Pfam" id="PF13646">
    <property type="entry name" value="HEAT_2"/>
    <property type="match status" value="1"/>
</dbReference>
<evidence type="ECO:0000256" key="2">
    <source>
        <dbReference type="ARBA" id="ARBA00022499"/>
    </source>
</evidence>
<evidence type="ECO:0000256" key="11">
    <source>
        <dbReference type="SAM" id="MobiDB-lite"/>
    </source>
</evidence>
<evidence type="ECO:0000256" key="10">
    <source>
        <dbReference type="PIRNR" id="PIRNR015947"/>
    </source>
</evidence>
<dbReference type="InterPro" id="IPR016642">
    <property type="entry name" value="26S_Psome_Rpn2"/>
</dbReference>
<comment type="function">
    <text evidence="10">Acts as a regulatory subunit of the 26S proteasome which is involved in the ATP-dependent degradation of ubiquitinated proteins.</text>
</comment>
<dbReference type="PANTHER" id="PTHR10943">
    <property type="entry name" value="26S PROTEASOME NON-ATPASE REGULATORY SUBUNIT"/>
    <property type="match status" value="1"/>
</dbReference>
<dbReference type="SUPFAM" id="SSF48371">
    <property type="entry name" value="ARM repeat"/>
    <property type="match status" value="1"/>
</dbReference>
<dbReference type="InterPro" id="IPR048570">
    <property type="entry name" value="PSMD1_RPN2_N"/>
</dbReference>
<dbReference type="Pfam" id="PF01851">
    <property type="entry name" value="PC_rep"/>
    <property type="match status" value="1"/>
</dbReference>
<evidence type="ECO:0000256" key="8">
    <source>
        <dbReference type="ARBA" id="ARBA00057191"/>
    </source>
</evidence>
<keyword evidence="6 10" id="KW-0647">Proteasome</keyword>
<feature type="region of interest" description="Disordered" evidence="11">
    <location>
        <begin position="858"/>
        <end position="904"/>
    </location>
</feature>
<gene>
    <name evidence="14" type="primary">RPN2A_2</name>
    <name evidence="14" type="ORF">Zm00014a_015049</name>
</gene>
<comment type="subunit">
    <text evidence="9">Component of the 19S regulatory particle (RP/PA700) base subcomplex of the 26S proteasome. The 26S proteasome is composed of a core protease (CP), known as the 20S proteasome, capped at one or both ends by the 19S regulatory particle (RP/PA700). The RP/PA700 complex is composed of at least 17 different subunits in two subcomplexes, the base and the lid, which form the portions proximal and distal to the 20S proteolytic core, respectively.</text>
</comment>
<feature type="compositionally biased region" description="Polar residues" evidence="11">
    <location>
        <begin position="315"/>
        <end position="324"/>
    </location>
</feature>
<dbReference type="Gene3D" id="1.25.10.10">
    <property type="entry name" value="Leucine-rich Repeat Variant"/>
    <property type="match status" value="1"/>
</dbReference>
<dbReference type="GO" id="GO:0042176">
    <property type="term" value="P:regulation of protein catabolic process"/>
    <property type="evidence" value="ECO:0007669"/>
    <property type="project" value="UniProtKB-UniRule"/>
</dbReference>
<dbReference type="PIRSF" id="PIRSF015947">
    <property type="entry name" value="26S_Psome_Rpn2"/>
    <property type="match status" value="1"/>
</dbReference>
<reference evidence="14 15" key="1">
    <citation type="journal article" date="2018" name="Nat. Genet.">
        <title>Extensive intraspecific gene order and gene structural variations between Mo17 and other maize genomes.</title>
        <authorList>
            <person name="Sun S."/>
            <person name="Zhou Y."/>
            <person name="Chen J."/>
            <person name="Shi J."/>
            <person name="Zhao H."/>
            <person name="Zhao H."/>
            <person name="Song W."/>
            <person name="Zhang M."/>
            <person name="Cui Y."/>
            <person name="Dong X."/>
            <person name="Liu H."/>
            <person name="Ma X."/>
            <person name="Jiao Y."/>
            <person name="Wang B."/>
            <person name="Wei X."/>
            <person name="Stein J.C."/>
            <person name="Glaubitz J.C."/>
            <person name="Lu F."/>
            <person name="Yu G."/>
            <person name="Liang C."/>
            <person name="Fengler K."/>
            <person name="Li B."/>
            <person name="Rafalski A."/>
            <person name="Schnable P.S."/>
            <person name="Ware D.H."/>
            <person name="Buckler E.S."/>
            <person name="Lai J."/>
        </authorList>
    </citation>
    <scope>NUCLEOTIDE SEQUENCE [LARGE SCALE GENOMIC DNA]</scope>
    <source>
        <strain evidence="15">cv. Missouri 17</strain>
        <tissue evidence="14">Seedling</tissue>
    </source>
</reference>
<evidence type="ECO:0000256" key="6">
    <source>
        <dbReference type="ARBA" id="ARBA00022942"/>
    </source>
</evidence>
<dbReference type="InterPro" id="IPR002015">
    <property type="entry name" value="Proteasome/cyclosome_rpt"/>
</dbReference>
<dbReference type="EMBL" id="NCVQ01000002">
    <property type="protein sequence ID" value="PWZ45483.1"/>
    <property type="molecule type" value="Genomic_DNA"/>
</dbReference>
<evidence type="ECO:0000259" key="13">
    <source>
        <dbReference type="Pfam" id="PF21505"/>
    </source>
</evidence>
<feature type="region of interest" description="Disordered" evidence="11">
    <location>
        <begin position="950"/>
        <end position="992"/>
    </location>
</feature>
<evidence type="ECO:0000256" key="5">
    <source>
        <dbReference type="ARBA" id="ARBA00022843"/>
    </source>
</evidence>
<comment type="caution">
    <text evidence="14">The sequence shown here is derived from an EMBL/GenBank/DDBJ whole genome shotgun (WGS) entry which is preliminary data.</text>
</comment>
<name>A0A3L6GAA3_MAIZE</name>
<comment type="function">
    <text evidence="8">Acts as a regulatory subunit of the 26 proteasome which is involved in the ATP-dependent degradation of ubiquitinated proteins.</text>
</comment>
<feature type="domain" description="26S proteasome non-ATPase regulatory subunit 1/RPN2 N-terminal" evidence="13">
    <location>
        <begin position="10"/>
        <end position="278"/>
    </location>
</feature>
<feature type="domain" description="26S proteasome regulatory subunit RPN2 C-terminal" evidence="12">
    <location>
        <begin position="800"/>
        <end position="951"/>
    </location>
</feature>
<dbReference type="GO" id="GO:0030234">
    <property type="term" value="F:enzyme regulator activity"/>
    <property type="evidence" value="ECO:0007669"/>
    <property type="project" value="UniProtKB-UniRule"/>
</dbReference>
<keyword evidence="5" id="KW-0832">Ubl conjugation</keyword>
<dbReference type="InterPro" id="IPR011989">
    <property type="entry name" value="ARM-like"/>
</dbReference>
<dbReference type="InterPro" id="IPR040623">
    <property type="entry name" value="RPN2_C"/>
</dbReference>
<feature type="compositionally biased region" description="Pro residues" evidence="11">
    <location>
        <begin position="983"/>
        <end position="992"/>
    </location>
</feature>
<keyword evidence="2" id="KW-1017">Isopeptide bond</keyword>
<evidence type="ECO:0000313" key="14">
    <source>
        <dbReference type="EMBL" id="PWZ45483.1"/>
    </source>
</evidence>
<dbReference type="InterPro" id="IPR016024">
    <property type="entry name" value="ARM-type_fold"/>
</dbReference>
<evidence type="ECO:0000256" key="4">
    <source>
        <dbReference type="ARBA" id="ARBA00022737"/>
    </source>
</evidence>
<dbReference type="FunFam" id="1.25.10.10:FF:000048">
    <property type="entry name" value="26S proteasome non-ATPase regulatory subunit 1 homolog"/>
    <property type="match status" value="1"/>
</dbReference>
<dbReference type="ExpressionAtlas" id="A0A3L6GAA3">
    <property type="expression patterns" value="baseline and differential"/>
</dbReference>
<protein>
    <recommendedName>
        <fullName evidence="10">26S proteasome non-ATPase regulatory subunit 1 homolog</fullName>
    </recommendedName>
</protein>
<keyword evidence="3" id="KW-0597">Phosphoprotein</keyword>
<comment type="similarity">
    <text evidence="1 10">Belongs to the proteasome subunit S1 family.</text>
</comment>
<keyword evidence="4" id="KW-0677">Repeat</keyword>
<feature type="compositionally biased region" description="Polar residues" evidence="11">
    <location>
        <begin position="290"/>
        <end position="300"/>
    </location>
</feature>
<evidence type="ECO:0000256" key="7">
    <source>
        <dbReference type="ARBA" id="ARBA00022990"/>
    </source>
</evidence>
<proteinExistence type="inferred from homology"/>
<evidence type="ECO:0000313" key="15">
    <source>
        <dbReference type="Proteomes" id="UP000251960"/>
    </source>
</evidence>